<feature type="compositionally biased region" description="Polar residues" evidence="1">
    <location>
        <begin position="324"/>
        <end position="343"/>
    </location>
</feature>
<feature type="compositionally biased region" description="Low complexity" evidence="1">
    <location>
        <begin position="438"/>
        <end position="451"/>
    </location>
</feature>
<dbReference type="Proteomes" id="UP000681722">
    <property type="component" value="Unassembled WGS sequence"/>
</dbReference>
<evidence type="ECO:0000313" key="2">
    <source>
        <dbReference type="EMBL" id="CAF1148591.1"/>
    </source>
</evidence>
<sequence>MFQSFEESLVERDELDYPNASVYDIEPDYKNFTAVQNAIVNSKNNSKNHVLSANFDKTSITTTHRTNIKTESKSQTQRSHSQDDSNRFRAVRVDIQNSTVVPRHHSVDDLSETSSVKNITALLNVSSKIPNKIYLQIDNKQQQSTKDGYIFNLLRIMNEMGINTTKTQNNNWLDYYWTKNNKYNDQSKQKNVSALLDIVLKMGGANGPLTKTWKQNIDEQWFEKWYEKRERSASMNKKYSISNLLTQERRNDVNYYHKTEKNDLARTKNSNAYFVVDRLVFDNQNEKQKLVHNTHPYMANEMEDNAFRSEINKMYGFDDLDGTTSESSYASRDEIVTNNLRSENTLKENRQQKLPSLTTSDYYSMQNDDDNRSTRSTSSIASDMTIKTNHRESPTSSTSSNSVFQQYHYPRPNDEPLKRVTIIERTNNSVKNQKPIVQSTNSPQSSTPSSFQPSVDYFQTNLNQYAQNDIRRHQLQVQYNDILNNNPELNNDPNPNIIYKKNPNHVTYQQNIGVRYLVPPTPPPPGPIVIRGTYLRKELHHKCLIFLNLLLLEVLSPKQPTPPPIILKYRDPSPKTPPPLIIREEPPLVPPINEEPTILTKIVPPTPQKQRIIIERLPAMPPKPQQVIIEKWLPYKPQPPRQVIYERLTENNNNNHSIAQFEPSEITDQHNIAGQRQRRHSFDCWSKSASTTNLFDANNTRTITDNSTHTKRKSRPHSVDHFVDEIYQDDIDTNQVLQKHRTWNSSEMLSSQSVRPYIDTYFHPLHPYMQTNLQTAAALAETAAHRAMEQANRLAAQQNQWLNNWQQNVTSTRMATNMLNHNHFRLPMPQFFNPTHSWQMLNANNYQTIVPNNVTSYAYKEEHHQTQFMPYGGHIQKNAFHSYYSQI</sequence>
<dbReference type="EMBL" id="CAJOBC010006825">
    <property type="protein sequence ID" value="CAF3912134.1"/>
    <property type="molecule type" value="Genomic_DNA"/>
</dbReference>
<dbReference type="Proteomes" id="UP000663829">
    <property type="component" value="Unassembled WGS sequence"/>
</dbReference>
<accession>A0A814SP60</accession>
<feature type="compositionally biased region" description="Polar residues" evidence="1">
    <location>
        <begin position="424"/>
        <end position="437"/>
    </location>
</feature>
<gene>
    <name evidence="2" type="ORF">GPM918_LOCUS21060</name>
    <name evidence="3" type="ORF">OVA965_LOCUS28935</name>
    <name evidence="4" type="ORF">SRO942_LOCUS21057</name>
    <name evidence="5" type="ORF">TMI583_LOCUS29702</name>
</gene>
<feature type="region of interest" description="Disordered" evidence="1">
    <location>
        <begin position="62"/>
        <end position="87"/>
    </location>
</feature>
<dbReference type="AlphaFoldDB" id="A0A814SP60"/>
<evidence type="ECO:0000313" key="4">
    <source>
        <dbReference type="EMBL" id="CAF3912134.1"/>
    </source>
</evidence>
<feature type="compositionally biased region" description="Basic and acidic residues" evidence="1">
    <location>
        <begin position="411"/>
        <end position="422"/>
    </location>
</feature>
<evidence type="ECO:0000313" key="3">
    <source>
        <dbReference type="EMBL" id="CAF1309970.1"/>
    </source>
</evidence>
<dbReference type="Proteomes" id="UP000682733">
    <property type="component" value="Unassembled WGS sequence"/>
</dbReference>
<dbReference type="EMBL" id="CAJNOK010020045">
    <property type="protein sequence ID" value="CAF1309970.1"/>
    <property type="molecule type" value="Genomic_DNA"/>
</dbReference>
<proteinExistence type="predicted"/>
<name>A0A814SP60_9BILA</name>
<feature type="compositionally biased region" description="Polar residues" evidence="1">
    <location>
        <begin position="352"/>
        <end position="366"/>
    </location>
</feature>
<dbReference type="EMBL" id="CAJNOQ010006825">
    <property type="protein sequence ID" value="CAF1148591.1"/>
    <property type="molecule type" value="Genomic_DNA"/>
</dbReference>
<evidence type="ECO:0000313" key="5">
    <source>
        <dbReference type="EMBL" id="CAF4117763.1"/>
    </source>
</evidence>
<keyword evidence="6" id="KW-1185">Reference proteome</keyword>
<organism evidence="2 6">
    <name type="scientific">Didymodactylos carnosus</name>
    <dbReference type="NCBI Taxonomy" id="1234261"/>
    <lineage>
        <taxon>Eukaryota</taxon>
        <taxon>Metazoa</taxon>
        <taxon>Spiralia</taxon>
        <taxon>Gnathifera</taxon>
        <taxon>Rotifera</taxon>
        <taxon>Eurotatoria</taxon>
        <taxon>Bdelloidea</taxon>
        <taxon>Philodinida</taxon>
        <taxon>Philodinidae</taxon>
        <taxon>Didymodactylos</taxon>
    </lineage>
</organism>
<protein>
    <submittedName>
        <fullName evidence="2">Uncharacterized protein</fullName>
    </submittedName>
</protein>
<evidence type="ECO:0000313" key="6">
    <source>
        <dbReference type="Proteomes" id="UP000663829"/>
    </source>
</evidence>
<dbReference type="EMBL" id="CAJOBA010041633">
    <property type="protein sequence ID" value="CAF4117763.1"/>
    <property type="molecule type" value="Genomic_DNA"/>
</dbReference>
<reference evidence="2" key="1">
    <citation type="submission" date="2021-02" db="EMBL/GenBank/DDBJ databases">
        <authorList>
            <person name="Nowell W R."/>
        </authorList>
    </citation>
    <scope>NUCLEOTIDE SEQUENCE</scope>
</reference>
<dbReference type="Proteomes" id="UP000677228">
    <property type="component" value="Unassembled WGS sequence"/>
</dbReference>
<feature type="region of interest" description="Disordered" evidence="1">
    <location>
        <begin position="324"/>
        <end position="451"/>
    </location>
</feature>
<comment type="caution">
    <text evidence="2">The sequence shown here is derived from an EMBL/GenBank/DDBJ whole genome shotgun (WGS) entry which is preliminary data.</text>
</comment>
<dbReference type="OrthoDB" id="10056422at2759"/>
<evidence type="ECO:0000256" key="1">
    <source>
        <dbReference type="SAM" id="MobiDB-lite"/>
    </source>
</evidence>